<evidence type="ECO:0000256" key="1">
    <source>
        <dbReference type="SAM" id="MobiDB-lite"/>
    </source>
</evidence>
<name>A0A4U6BQ58_9BRAD</name>
<feature type="compositionally biased region" description="Basic and acidic residues" evidence="1">
    <location>
        <begin position="14"/>
        <end position="23"/>
    </location>
</feature>
<dbReference type="EMBL" id="LBIA02000001">
    <property type="protein sequence ID" value="TKT71635.1"/>
    <property type="molecule type" value="Genomic_DNA"/>
</dbReference>
<sequence>MRLSAQPEGHAAASRRDSADQIRNRGGWSGGGWARLWSQESSFGRELRLDKTGNRSKVNAGTAAKLAVMQTAMSRHFSQSIGAGAFDGQHGMSFAISSVRADAAISCGMAAIAPADGDSAMTGRDNGASTRPAIMEIATSWRMAIWRVTPENPTDTSKLEAFQANDPVMIEIDLHSYHKETSELRSRRIGETGSALVSMSNRRYAVTLGPFAILEPFGPYARRAYSALSTE</sequence>
<dbReference type="RefSeq" id="WP_046827809.1">
    <property type="nucleotide sequence ID" value="NZ_LBIA02000001.1"/>
</dbReference>
<comment type="caution">
    <text evidence="2">The sequence shown here is derived from an EMBL/GenBank/DDBJ whole genome shotgun (WGS) entry which is preliminary data.</text>
</comment>
<organism evidence="2 3">
    <name type="scientific">Afipia massiliensis</name>
    <dbReference type="NCBI Taxonomy" id="211460"/>
    <lineage>
        <taxon>Bacteria</taxon>
        <taxon>Pseudomonadati</taxon>
        <taxon>Pseudomonadota</taxon>
        <taxon>Alphaproteobacteria</taxon>
        <taxon>Hyphomicrobiales</taxon>
        <taxon>Nitrobacteraceae</taxon>
        <taxon>Afipia</taxon>
    </lineage>
</organism>
<dbReference type="STRING" id="211460.YH63_09425"/>
<protein>
    <submittedName>
        <fullName evidence="2">Uncharacterized protein</fullName>
    </submittedName>
</protein>
<reference evidence="2" key="1">
    <citation type="submission" date="2019-04" db="EMBL/GenBank/DDBJ databases">
        <title>Whole genome sequencing of cave bacteria.</title>
        <authorList>
            <person name="Gan H.M."/>
            <person name="Barton H."/>
            <person name="Savka M.A."/>
        </authorList>
    </citation>
    <scope>NUCLEOTIDE SEQUENCE [LARGE SCALE GENOMIC DNA]</scope>
    <source>
        <strain evidence="2">LC387</strain>
    </source>
</reference>
<evidence type="ECO:0000313" key="3">
    <source>
        <dbReference type="Proteomes" id="UP000034832"/>
    </source>
</evidence>
<keyword evidence="3" id="KW-1185">Reference proteome</keyword>
<dbReference type="AlphaFoldDB" id="A0A4U6BQ58"/>
<accession>A0A4U6BQ58</accession>
<feature type="region of interest" description="Disordered" evidence="1">
    <location>
        <begin position="1"/>
        <end position="26"/>
    </location>
</feature>
<evidence type="ECO:0000313" key="2">
    <source>
        <dbReference type="EMBL" id="TKT71635.1"/>
    </source>
</evidence>
<proteinExistence type="predicted"/>
<dbReference type="Proteomes" id="UP000034832">
    <property type="component" value="Unassembled WGS sequence"/>
</dbReference>
<gene>
    <name evidence="2" type="ORF">YH63_009530</name>
</gene>